<comment type="caution">
    <text evidence="6">The sequence shown here is derived from an EMBL/GenBank/DDBJ whole genome shotgun (WGS) entry which is preliminary data.</text>
</comment>
<keyword evidence="4" id="KW-0862">Zinc</keyword>
<dbReference type="InterPro" id="IPR052035">
    <property type="entry name" value="ZnF_BED_domain_contain"/>
</dbReference>
<evidence type="ECO:0000256" key="4">
    <source>
        <dbReference type="ARBA" id="ARBA00022833"/>
    </source>
</evidence>
<keyword evidence="2" id="KW-0479">Metal-binding</keyword>
<gene>
    <name evidence="6" type="ORF">QE152_g38323</name>
</gene>
<evidence type="ECO:0000256" key="1">
    <source>
        <dbReference type="ARBA" id="ARBA00004123"/>
    </source>
</evidence>
<sequence>MSERHTSANLRERLLKVITTWQLNNKVVAVVHDNAANICNAVENIPEFGHSVRCFAHSLVAVVHDNAANICNAVENIPEFGHSVRCFAHSLQLCVNKHLSEERINNLIKKSSNIVSHFHHSTASTTALQNKQEQLGLEQKKLKQYVKTIGTEKAKAIC</sequence>
<dbReference type="Proteomes" id="UP001458880">
    <property type="component" value="Unassembled WGS sequence"/>
</dbReference>
<keyword evidence="5" id="KW-0539">Nucleus</keyword>
<protein>
    <recommendedName>
        <fullName evidence="8">Transposase</fullName>
    </recommendedName>
</protein>
<organism evidence="6 7">
    <name type="scientific">Popillia japonica</name>
    <name type="common">Japanese beetle</name>
    <dbReference type="NCBI Taxonomy" id="7064"/>
    <lineage>
        <taxon>Eukaryota</taxon>
        <taxon>Metazoa</taxon>
        <taxon>Ecdysozoa</taxon>
        <taxon>Arthropoda</taxon>
        <taxon>Hexapoda</taxon>
        <taxon>Insecta</taxon>
        <taxon>Pterygota</taxon>
        <taxon>Neoptera</taxon>
        <taxon>Endopterygota</taxon>
        <taxon>Coleoptera</taxon>
        <taxon>Polyphaga</taxon>
        <taxon>Scarabaeiformia</taxon>
        <taxon>Scarabaeidae</taxon>
        <taxon>Rutelinae</taxon>
        <taxon>Popillia</taxon>
    </lineage>
</organism>
<dbReference type="PANTHER" id="PTHR46481">
    <property type="entry name" value="ZINC FINGER BED DOMAIN-CONTAINING PROTEIN 4"/>
    <property type="match status" value="1"/>
</dbReference>
<dbReference type="AlphaFoldDB" id="A0AAW1I895"/>
<evidence type="ECO:0000313" key="6">
    <source>
        <dbReference type="EMBL" id="KAK9685074.1"/>
    </source>
</evidence>
<dbReference type="PANTHER" id="PTHR46481:SF10">
    <property type="entry name" value="ZINC FINGER BED DOMAIN-CONTAINING PROTEIN 39"/>
    <property type="match status" value="1"/>
</dbReference>
<evidence type="ECO:0008006" key="8">
    <source>
        <dbReference type="Google" id="ProtNLM"/>
    </source>
</evidence>
<dbReference type="SUPFAM" id="SSF53098">
    <property type="entry name" value="Ribonuclease H-like"/>
    <property type="match status" value="1"/>
</dbReference>
<keyword evidence="7" id="KW-1185">Reference proteome</keyword>
<dbReference type="GO" id="GO:0005634">
    <property type="term" value="C:nucleus"/>
    <property type="evidence" value="ECO:0007669"/>
    <property type="project" value="UniProtKB-SubCell"/>
</dbReference>
<evidence type="ECO:0000256" key="3">
    <source>
        <dbReference type="ARBA" id="ARBA00022771"/>
    </source>
</evidence>
<evidence type="ECO:0000256" key="5">
    <source>
        <dbReference type="ARBA" id="ARBA00023242"/>
    </source>
</evidence>
<name>A0AAW1I895_POPJA</name>
<keyword evidence="3" id="KW-0863">Zinc-finger</keyword>
<comment type="subcellular location">
    <subcellularLocation>
        <location evidence="1">Nucleus</location>
    </subcellularLocation>
</comment>
<dbReference type="EMBL" id="JASPKY010000812">
    <property type="protein sequence ID" value="KAK9685074.1"/>
    <property type="molecule type" value="Genomic_DNA"/>
</dbReference>
<dbReference type="InterPro" id="IPR012337">
    <property type="entry name" value="RNaseH-like_sf"/>
</dbReference>
<evidence type="ECO:0000256" key="2">
    <source>
        <dbReference type="ARBA" id="ARBA00022723"/>
    </source>
</evidence>
<evidence type="ECO:0000313" key="7">
    <source>
        <dbReference type="Proteomes" id="UP001458880"/>
    </source>
</evidence>
<accession>A0AAW1I895</accession>
<dbReference type="GO" id="GO:0008270">
    <property type="term" value="F:zinc ion binding"/>
    <property type="evidence" value="ECO:0007669"/>
    <property type="project" value="UniProtKB-KW"/>
</dbReference>
<reference evidence="6 7" key="1">
    <citation type="journal article" date="2024" name="BMC Genomics">
        <title>De novo assembly and annotation of Popillia japonica's genome with initial clues to its potential as an invasive pest.</title>
        <authorList>
            <person name="Cucini C."/>
            <person name="Boschi S."/>
            <person name="Funari R."/>
            <person name="Cardaioli E."/>
            <person name="Iannotti N."/>
            <person name="Marturano G."/>
            <person name="Paoli F."/>
            <person name="Bruttini M."/>
            <person name="Carapelli A."/>
            <person name="Frati F."/>
            <person name="Nardi F."/>
        </authorList>
    </citation>
    <scope>NUCLEOTIDE SEQUENCE [LARGE SCALE GENOMIC DNA]</scope>
    <source>
        <strain evidence="6">DMR45628</strain>
    </source>
</reference>
<proteinExistence type="predicted"/>